<evidence type="ECO:0000256" key="5">
    <source>
        <dbReference type="ARBA" id="ARBA00022989"/>
    </source>
</evidence>
<comment type="caution">
    <text evidence="9">The sequence shown here is derived from an EMBL/GenBank/DDBJ whole genome shotgun (WGS) entry which is preliminary data.</text>
</comment>
<dbReference type="SUPFAM" id="SSF103473">
    <property type="entry name" value="MFS general substrate transporter"/>
    <property type="match status" value="1"/>
</dbReference>
<dbReference type="PANTHER" id="PTHR43124">
    <property type="entry name" value="PURINE EFFLUX PUMP PBUE"/>
    <property type="match status" value="1"/>
</dbReference>
<keyword evidence="5 7" id="KW-1133">Transmembrane helix</keyword>
<dbReference type="GO" id="GO:0005886">
    <property type="term" value="C:plasma membrane"/>
    <property type="evidence" value="ECO:0007669"/>
    <property type="project" value="UniProtKB-SubCell"/>
</dbReference>
<dbReference type="EMBL" id="LQYN01000071">
    <property type="protein sequence ID" value="KYD02678.1"/>
    <property type="molecule type" value="Genomic_DNA"/>
</dbReference>
<feature type="transmembrane region" description="Helical" evidence="7">
    <location>
        <begin position="202"/>
        <end position="224"/>
    </location>
</feature>
<dbReference type="PATRIC" id="fig|46224.3.peg.3637"/>
<dbReference type="CDD" id="cd17324">
    <property type="entry name" value="MFS_NepI_like"/>
    <property type="match status" value="1"/>
</dbReference>
<evidence type="ECO:0000256" key="4">
    <source>
        <dbReference type="ARBA" id="ARBA00022692"/>
    </source>
</evidence>
<dbReference type="InterPro" id="IPR011701">
    <property type="entry name" value="MFS"/>
</dbReference>
<dbReference type="InterPro" id="IPR050189">
    <property type="entry name" value="MFS_Efflux_Transporters"/>
</dbReference>
<keyword evidence="6 7" id="KW-0472">Membrane</keyword>
<feature type="transmembrane region" description="Helical" evidence="7">
    <location>
        <begin position="115"/>
        <end position="134"/>
    </location>
</feature>
<feature type="domain" description="Major facilitator superfamily (MFS) profile" evidence="8">
    <location>
        <begin position="49"/>
        <end position="424"/>
    </location>
</feature>
<keyword evidence="3" id="KW-1003">Cell membrane</keyword>
<feature type="transmembrane region" description="Helical" evidence="7">
    <location>
        <begin position="247"/>
        <end position="267"/>
    </location>
</feature>
<evidence type="ECO:0000256" key="1">
    <source>
        <dbReference type="ARBA" id="ARBA00004651"/>
    </source>
</evidence>
<dbReference type="GO" id="GO:0022857">
    <property type="term" value="F:transmembrane transporter activity"/>
    <property type="evidence" value="ECO:0007669"/>
    <property type="project" value="InterPro"/>
</dbReference>
<dbReference type="AlphaFoldDB" id="A0A150KS83"/>
<dbReference type="InterPro" id="IPR020846">
    <property type="entry name" value="MFS_dom"/>
</dbReference>
<evidence type="ECO:0000256" key="3">
    <source>
        <dbReference type="ARBA" id="ARBA00022475"/>
    </source>
</evidence>
<reference evidence="9 10" key="1">
    <citation type="submission" date="2016-01" db="EMBL/GenBank/DDBJ databases">
        <title>Genome Sequences of Twelve Sporeforming Bacillus Species Isolated from Foods.</title>
        <authorList>
            <person name="Berendsen E.M."/>
            <person name="Wells-Bennik M.H."/>
            <person name="Krawcyk A.O."/>
            <person name="De Jong A."/>
            <person name="Holsappel S."/>
            <person name="Eijlander R.T."/>
            <person name="Kuipers O.P."/>
        </authorList>
    </citation>
    <scope>NUCLEOTIDE SEQUENCE [LARGE SCALE GENOMIC DNA]</scope>
    <source>
        <strain evidence="9 10">B4102</strain>
    </source>
</reference>
<evidence type="ECO:0000256" key="7">
    <source>
        <dbReference type="SAM" id="Phobius"/>
    </source>
</evidence>
<name>A0A150KS83_9BACI</name>
<feature type="transmembrane region" description="Helical" evidence="7">
    <location>
        <begin position="282"/>
        <end position="301"/>
    </location>
</feature>
<feature type="transmembrane region" description="Helical" evidence="7">
    <location>
        <begin position="401"/>
        <end position="420"/>
    </location>
</feature>
<evidence type="ECO:0000259" key="8">
    <source>
        <dbReference type="PROSITE" id="PS50850"/>
    </source>
</evidence>
<accession>A0A150KS83</accession>
<dbReference type="InterPro" id="IPR036259">
    <property type="entry name" value="MFS_trans_sf"/>
</dbReference>
<evidence type="ECO:0000313" key="10">
    <source>
        <dbReference type="Proteomes" id="UP000075666"/>
    </source>
</evidence>
<feature type="transmembrane region" description="Helical" evidence="7">
    <location>
        <begin position="140"/>
        <end position="162"/>
    </location>
</feature>
<keyword evidence="10" id="KW-1185">Reference proteome</keyword>
<evidence type="ECO:0000256" key="2">
    <source>
        <dbReference type="ARBA" id="ARBA00022448"/>
    </source>
</evidence>
<keyword evidence="2" id="KW-0813">Transport</keyword>
<feature type="transmembrane region" description="Helical" evidence="7">
    <location>
        <begin position="77"/>
        <end position="103"/>
    </location>
</feature>
<organism evidence="9 10">
    <name type="scientific">Heyndrickxia sporothermodurans</name>
    <dbReference type="NCBI Taxonomy" id="46224"/>
    <lineage>
        <taxon>Bacteria</taxon>
        <taxon>Bacillati</taxon>
        <taxon>Bacillota</taxon>
        <taxon>Bacilli</taxon>
        <taxon>Bacillales</taxon>
        <taxon>Bacillaceae</taxon>
        <taxon>Heyndrickxia</taxon>
    </lineage>
</organism>
<protein>
    <recommendedName>
        <fullName evidence="8">Major facilitator superfamily (MFS) profile domain-containing protein</fullName>
    </recommendedName>
</protein>
<feature type="transmembrane region" description="Helical" evidence="7">
    <location>
        <begin position="50"/>
        <end position="71"/>
    </location>
</feature>
<dbReference type="Pfam" id="PF07690">
    <property type="entry name" value="MFS_1"/>
    <property type="match status" value="1"/>
</dbReference>
<dbReference type="PROSITE" id="PS50850">
    <property type="entry name" value="MFS"/>
    <property type="match status" value="1"/>
</dbReference>
<keyword evidence="4 7" id="KW-0812">Transmembrane</keyword>
<evidence type="ECO:0000313" key="9">
    <source>
        <dbReference type="EMBL" id="KYD02678.1"/>
    </source>
</evidence>
<gene>
    <name evidence="9" type="ORF">B4102_0273</name>
</gene>
<dbReference type="PANTHER" id="PTHR43124:SF10">
    <property type="entry name" value="PURINE EFFLUX PUMP PBUE"/>
    <property type="match status" value="1"/>
</dbReference>
<proteinExistence type="predicted"/>
<sequence>MKLHSLGEFSFISAITGRYFFNQTYRKCSIYQYENKIIRSDIILSNTLKIYVLAIVSFLVGTSEYIISGILDTIADSLGITLAAAGQLITIFSLVYAIFTPIFMGITSSVDRRKLMVFSLGLFVIGNILAFILPGFGLFVVARVIMALGAGMVVVTALTIAAKIAPEGKQGSSIATVVMGFTASLIIIGVPLGRIISSAFGWKAVLGGIALLGILAIIIIRASIPPIKGDKSVPLFKQLALLKKRKVTIGLAITFFWLGGYSIAYTYLSPYLLNVSGIEEKLLSGVLLIFGVASLIGSKFGGYSTDRWGVQKTLLGGMSLHIIMLVLLSLVTNSFISVLIILILWSFAAWSSGPTQQYNLATIEPESSGILLGLNQSVMQLAMAAGAGIGGIFVKNVSLSSVTWIGALGVTIAIVATLLISRAQSFKMSVAYKTSVSRKIDLK</sequence>
<feature type="transmembrane region" description="Helical" evidence="7">
    <location>
        <begin position="174"/>
        <end position="196"/>
    </location>
</feature>
<comment type="subcellular location">
    <subcellularLocation>
        <location evidence="1">Cell membrane</location>
        <topology evidence="1">Multi-pass membrane protein</topology>
    </subcellularLocation>
</comment>
<evidence type="ECO:0000256" key="6">
    <source>
        <dbReference type="ARBA" id="ARBA00023136"/>
    </source>
</evidence>
<feature type="transmembrane region" description="Helical" evidence="7">
    <location>
        <begin position="322"/>
        <end position="350"/>
    </location>
</feature>
<dbReference type="STRING" id="46224.B4102_0273"/>
<dbReference type="Gene3D" id="1.20.1250.20">
    <property type="entry name" value="MFS general substrate transporter like domains"/>
    <property type="match status" value="2"/>
</dbReference>
<dbReference type="Proteomes" id="UP000075666">
    <property type="component" value="Unassembled WGS sequence"/>
</dbReference>